<evidence type="ECO:0000256" key="1">
    <source>
        <dbReference type="SAM" id="Phobius"/>
    </source>
</evidence>
<protein>
    <submittedName>
        <fullName evidence="2">Uncharacterized protein</fullName>
    </submittedName>
</protein>
<reference evidence="2" key="2">
    <citation type="journal article" date="2015" name="Fish Shellfish Immunol.">
        <title>Early steps in the European eel (Anguilla anguilla)-Vibrio vulnificus interaction in the gills: Role of the RtxA13 toxin.</title>
        <authorList>
            <person name="Callol A."/>
            <person name="Pajuelo D."/>
            <person name="Ebbesson L."/>
            <person name="Teles M."/>
            <person name="MacKenzie S."/>
            <person name="Amaro C."/>
        </authorList>
    </citation>
    <scope>NUCLEOTIDE SEQUENCE</scope>
</reference>
<name>A0A0E9QTQ9_ANGAN</name>
<evidence type="ECO:0000313" key="2">
    <source>
        <dbReference type="EMBL" id="JAH19665.1"/>
    </source>
</evidence>
<keyword evidence="1" id="KW-1133">Transmembrane helix</keyword>
<reference evidence="2" key="1">
    <citation type="submission" date="2014-11" db="EMBL/GenBank/DDBJ databases">
        <authorList>
            <person name="Amaro Gonzalez C."/>
        </authorList>
    </citation>
    <scope>NUCLEOTIDE SEQUENCE</scope>
</reference>
<dbReference type="EMBL" id="GBXM01088912">
    <property type="protein sequence ID" value="JAH19665.1"/>
    <property type="molecule type" value="Transcribed_RNA"/>
</dbReference>
<sequence>MRDILKMANFIFMKYITFMLSIKESMLCTLLWLSIYLFGAEG</sequence>
<proteinExistence type="predicted"/>
<accession>A0A0E9QTQ9</accession>
<feature type="transmembrane region" description="Helical" evidence="1">
    <location>
        <begin position="12"/>
        <end position="38"/>
    </location>
</feature>
<organism evidence="2">
    <name type="scientific">Anguilla anguilla</name>
    <name type="common">European freshwater eel</name>
    <name type="synonym">Muraena anguilla</name>
    <dbReference type="NCBI Taxonomy" id="7936"/>
    <lineage>
        <taxon>Eukaryota</taxon>
        <taxon>Metazoa</taxon>
        <taxon>Chordata</taxon>
        <taxon>Craniata</taxon>
        <taxon>Vertebrata</taxon>
        <taxon>Euteleostomi</taxon>
        <taxon>Actinopterygii</taxon>
        <taxon>Neopterygii</taxon>
        <taxon>Teleostei</taxon>
        <taxon>Anguilliformes</taxon>
        <taxon>Anguillidae</taxon>
        <taxon>Anguilla</taxon>
    </lineage>
</organism>
<keyword evidence="1" id="KW-0812">Transmembrane</keyword>
<dbReference type="AlphaFoldDB" id="A0A0E9QTQ9"/>
<keyword evidence="1" id="KW-0472">Membrane</keyword>